<proteinExistence type="predicted"/>
<evidence type="ECO:0000313" key="2">
    <source>
        <dbReference type="EMBL" id="KAF3578713.1"/>
    </source>
</evidence>
<evidence type="ECO:0000256" key="1">
    <source>
        <dbReference type="SAM" id="Phobius"/>
    </source>
</evidence>
<sequence length="329" mass="37152">MYYVISDYELSKRRQIQFLHRRPAASVSVCWRRCSSSSSSILSALCFSGSLSSLFALLSALVRRALVVFVPRARLTTAVKAWLDLVSRRGGCRSFSRWSRLLVAARENRVSTLDLSLSRVLFVLSRVEGAPLGFCGALVLLSLMRCAGRDGTCLVYDSLATILVWFGLWCLWCFTVDSGDSFASSQSPFLRFSKAARVVPALVSVVTEFLLCPVTFPVSVKGHLIHQWRRFQMLRRCVQAETWWYCKAHVLLRRRLEKFRNPRQRGEPHLLGIIVNGRERKAGVAQNLPTYNKTLTALSLAVCEILSIFMHTTAIAAPWFKNSARPYAH</sequence>
<feature type="transmembrane region" description="Helical" evidence="1">
    <location>
        <begin position="41"/>
        <end position="62"/>
    </location>
</feature>
<reference evidence="2 3" key="1">
    <citation type="journal article" date="2020" name="BMC Genomics">
        <title>Intraspecific diversification of the crop wild relative Brassica cretica Lam. using demographic model selection.</title>
        <authorList>
            <person name="Kioukis A."/>
            <person name="Michalopoulou V.A."/>
            <person name="Briers L."/>
            <person name="Pirintsos S."/>
            <person name="Studholme D.J."/>
            <person name="Pavlidis P."/>
            <person name="Sarris P.F."/>
        </authorList>
    </citation>
    <scope>NUCLEOTIDE SEQUENCE [LARGE SCALE GENOMIC DNA]</scope>
    <source>
        <strain evidence="3">cv. PFS-1207/04</strain>
    </source>
</reference>
<comment type="caution">
    <text evidence="2">The sequence shown here is derived from an EMBL/GenBank/DDBJ whole genome shotgun (WGS) entry which is preliminary data.</text>
</comment>
<name>A0ABQ7DMY0_BRACR</name>
<organism evidence="2 3">
    <name type="scientific">Brassica cretica</name>
    <name type="common">Mustard</name>
    <dbReference type="NCBI Taxonomy" id="69181"/>
    <lineage>
        <taxon>Eukaryota</taxon>
        <taxon>Viridiplantae</taxon>
        <taxon>Streptophyta</taxon>
        <taxon>Embryophyta</taxon>
        <taxon>Tracheophyta</taxon>
        <taxon>Spermatophyta</taxon>
        <taxon>Magnoliopsida</taxon>
        <taxon>eudicotyledons</taxon>
        <taxon>Gunneridae</taxon>
        <taxon>Pentapetalae</taxon>
        <taxon>rosids</taxon>
        <taxon>malvids</taxon>
        <taxon>Brassicales</taxon>
        <taxon>Brassicaceae</taxon>
        <taxon>Brassiceae</taxon>
        <taxon>Brassica</taxon>
    </lineage>
</organism>
<keyword evidence="3" id="KW-1185">Reference proteome</keyword>
<keyword evidence="1" id="KW-0812">Transmembrane</keyword>
<keyword evidence="1" id="KW-0472">Membrane</keyword>
<feature type="transmembrane region" description="Helical" evidence="1">
    <location>
        <begin position="295"/>
        <end position="320"/>
    </location>
</feature>
<keyword evidence="1" id="KW-1133">Transmembrane helix</keyword>
<feature type="transmembrane region" description="Helical" evidence="1">
    <location>
        <begin position="195"/>
        <end position="220"/>
    </location>
</feature>
<accession>A0ABQ7DMY0</accession>
<gene>
    <name evidence="2" type="ORF">DY000_02035378</name>
</gene>
<evidence type="ECO:0000313" key="3">
    <source>
        <dbReference type="Proteomes" id="UP000266723"/>
    </source>
</evidence>
<protein>
    <submittedName>
        <fullName evidence="2">Uncharacterized protein</fullName>
    </submittedName>
</protein>
<dbReference type="Proteomes" id="UP000266723">
    <property type="component" value="Unassembled WGS sequence"/>
</dbReference>
<dbReference type="EMBL" id="QGKV02000649">
    <property type="protein sequence ID" value="KAF3578713.1"/>
    <property type="molecule type" value="Genomic_DNA"/>
</dbReference>
<feature type="transmembrane region" description="Helical" evidence="1">
    <location>
        <begin position="153"/>
        <end position="175"/>
    </location>
</feature>